<dbReference type="GO" id="GO:0048787">
    <property type="term" value="C:presynaptic active zone membrane"/>
    <property type="evidence" value="ECO:0007669"/>
    <property type="project" value="TreeGrafter"/>
</dbReference>
<evidence type="ECO:0000313" key="6">
    <source>
        <dbReference type="Proteomes" id="UP000261540"/>
    </source>
</evidence>
<organism evidence="5 6">
    <name type="scientific">Paramormyrops kingsleyae</name>
    <dbReference type="NCBI Taxonomy" id="1676925"/>
    <lineage>
        <taxon>Eukaryota</taxon>
        <taxon>Metazoa</taxon>
        <taxon>Chordata</taxon>
        <taxon>Craniata</taxon>
        <taxon>Vertebrata</taxon>
        <taxon>Euteleostomi</taxon>
        <taxon>Actinopterygii</taxon>
        <taxon>Neopterygii</taxon>
        <taxon>Teleostei</taxon>
        <taxon>Osteoglossocephala</taxon>
        <taxon>Osteoglossomorpha</taxon>
        <taxon>Osteoglossiformes</taxon>
        <taxon>Mormyridae</taxon>
        <taxon>Paramormyrops</taxon>
    </lineage>
</organism>
<evidence type="ECO:0000313" key="5">
    <source>
        <dbReference type="Ensembl" id="ENSPKIP00000031304.1"/>
    </source>
</evidence>
<dbReference type="Gene3D" id="1.20.58.70">
    <property type="match status" value="1"/>
</dbReference>
<dbReference type="InterPro" id="IPR045242">
    <property type="entry name" value="Syntaxin"/>
</dbReference>
<feature type="region of interest" description="Disordered" evidence="3">
    <location>
        <begin position="1"/>
        <end position="38"/>
    </location>
</feature>
<dbReference type="GeneTree" id="ENSGT01050000244948"/>
<dbReference type="InterPro" id="IPR000727">
    <property type="entry name" value="T_SNARE_dom"/>
</dbReference>
<dbReference type="PANTHER" id="PTHR19957:SF29">
    <property type="entry name" value="SYNTAXIN-19"/>
    <property type="match status" value="1"/>
</dbReference>
<evidence type="ECO:0000256" key="2">
    <source>
        <dbReference type="ARBA" id="ARBA00023054"/>
    </source>
</evidence>
<keyword evidence="2" id="KW-0175">Coiled coil</keyword>
<keyword evidence="6" id="KW-1185">Reference proteome</keyword>
<accession>A0A3B3SKM7</accession>
<dbReference type="SUPFAM" id="SSF47661">
    <property type="entry name" value="t-snare proteins"/>
    <property type="match status" value="1"/>
</dbReference>
<dbReference type="AlphaFoldDB" id="A0A3B3SKM7"/>
<dbReference type="GO" id="GO:0048278">
    <property type="term" value="P:vesicle docking"/>
    <property type="evidence" value="ECO:0007669"/>
    <property type="project" value="TreeGrafter"/>
</dbReference>
<dbReference type="SMART" id="SM00397">
    <property type="entry name" value="t_SNARE"/>
    <property type="match status" value="1"/>
</dbReference>
<dbReference type="PROSITE" id="PS50192">
    <property type="entry name" value="T_SNARE"/>
    <property type="match status" value="1"/>
</dbReference>
<dbReference type="Pfam" id="PF00804">
    <property type="entry name" value="Syntaxin"/>
    <property type="match status" value="1"/>
</dbReference>
<reference evidence="5" key="1">
    <citation type="submission" date="2025-08" db="UniProtKB">
        <authorList>
            <consortium name="Ensembl"/>
        </authorList>
    </citation>
    <scope>IDENTIFICATION</scope>
</reference>
<dbReference type="GO" id="GO:0006886">
    <property type="term" value="P:intracellular protein transport"/>
    <property type="evidence" value="ECO:0007669"/>
    <property type="project" value="TreeGrafter"/>
</dbReference>
<reference evidence="5" key="2">
    <citation type="submission" date="2025-09" db="UniProtKB">
        <authorList>
            <consortium name="Ensembl"/>
        </authorList>
    </citation>
    <scope>IDENTIFICATION</scope>
</reference>
<dbReference type="Ensembl" id="ENSPKIT00000012146.1">
    <property type="protein sequence ID" value="ENSPKIP00000031304.1"/>
    <property type="gene ID" value="ENSPKIG00000011839.1"/>
</dbReference>
<evidence type="ECO:0000256" key="3">
    <source>
        <dbReference type="SAM" id="MobiDB-lite"/>
    </source>
</evidence>
<dbReference type="CDD" id="cd15848">
    <property type="entry name" value="SNARE_syntaxin1-like"/>
    <property type="match status" value="1"/>
</dbReference>
<feature type="domain" description="T-SNARE coiled-coil homology" evidence="4">
    <location>
        <begin position="211"/>
        <end position="259"/>
    </location>
</feature>
<dbReference type="SMART" id="SM00503">
    <property type="entry name" value="SynN"/>
    <property type="match status" value="1"/>
</dbReference>
<dbReference type="GO" id="GO:0031629">
    <property type="term" value="P:synaptic vesicle fusion to presynaptic active zone membrane"/>
    <property type="evidence" value="ECO:0007669"/>
    <property type="project" value="TreeGrafter"/>
</dbReference>
<protein>
    <submittedName>
        <fullName evidence="5">Syntaxin 19</fullName>
    </submittedName>
</protein>
<feature type="compositionally biased region" description="Acidic residues" evidence="3">
    <location>
        <begin position="14"/>
        <end position="34"/>
    </location>
</feature>
<dbReference type="STRING" id="1676925.ENSPKIP00000031304"/>
<dbReference type="InterPro" id="IPR010989">
    <property type="entry name" value="SNARE"/>
</dbReference>
<comment type="similarity">
    <text evidence="1">Belongs to the syntaxin family.</text>
</comment>
<dbReference type="Proteomes" id="UP000261540">
    <property type="component" value="Unplaced"/>
</dbReference>
<evidence type="ECO:0000256" key="1">
    <source>
        <dbReference type="ARBA" id="ARBA00009063"/>
    </source>
</evidence>
<proteinExistence type="inferred from homology"/>
<name>A0A3B3SKM7_9TELE</name>
<evidence type="ECO:0000259" key="4">
    <source>
        <dbReference type="PROSITE" id="PS50192"/>
    </source>
</evidence>
<sequence length="314" mass="36467">MKDRLEELQKTIDAQEENKDDDNPCTDEEEEDDVPITSEAVIFEKEPVLEIFLRQAQHIRGDIYHLEAEVNKFSQEQKTLTAVMRSFSMMKKENSVTLDIKLQAESIYKQLDTLLKQVKQTEAKSNPSGTATRIQRSQHAMLLRHFQQVTCQYNETLMSRQEKCKTFIIRQLEISGQETSEEEVDEMVEKGRWKVFSENFLDEAKVTRTQLCEIERRHKELICLESSMKDLHDLFMDIGLLVQEQGEHIENIQAQVEKTQNFTAIFTLTSGQHTVITDIARKWCHSHAKAFPCHTCRSVRCAVLEADTCVKCLH</sequence>
<dbReference type="GO" id="GO:0000149">
    <property type="term" value="F:SNARE binding"/>
    <property type="evidence" value="ECO:0007669"/>
    <property type="project" value="TreeGrafter"/>
</dbReference>
<dbReference type="GO" id="GO:0005484">
    <property type="term" value="F:SNAP receptor activity"/>
    <property type="evidence" value="ECO:0007669"/>
    <property type="project" value="TreeGrafter"/>
</dbReference>
<feature type="compositionally biased region" description="Basic and acidic residues" evidence="3">
    <location>
        <begin position="1"/>
        <end position="10"/>
    </location>
</feature>
<dbReference type="PANTHER" id="PTHR19957">
    <property type="entry name" value="SYNTAXIN"/>
    <property type="match status" value="1"/>
</dbReference>
<dbReference type="GO" id="GO:0031201">
    <property type="term" value="C:SNARE complex"/>
    <property type="evidence" value="ECO:0007669"/>
    <property type="project" value="TreeGrafter"/>
</dbReference>
<dbReference type="GO" id="GO:0008021">
    <property type="term" value="C:synaptic vesicle"/>
    <property type="evidence" value="ECO:0007669"/>
    <property type="project" value="TreeGrafter"/>
</dbReference>
<dbReference type="CDD" id="cd00179">
    <property type="entry name" value="SynN"/>
    <property type="match status" value="1"/>
</dbReference>
<dbReference type="InterPro" id="IPR006011">
    <property type="entry name" value="Syntaxin_N"/>
</dbReference>